<dbReference type="PIRSF" id="PIRSF003025">
    <property type="entry name" value="eIF5A"/>
    <property type="match status" value="1"/>
</dbReference>
<dbReference type="VEuPathDB" id="AmoebaDB:EHI8A_000010"/>
<dbReference type="PANTHER" id="PTHR11673">
    <property type="entry name" value="TRANSLATION INITIATION FACTOR 5A FAMILY MEMBER"/>
    <property type="match status" value="1"/>
</dbReference>
<dbReference type="GO" id="GO:0045901">
    <property type="term" value="P:positive regulation of translational elongation"/>
    <property type="evidence" value="ECO:0007669"/>
    <property type="project" value="UniProtKB-UniRule"/>
</dbReference>
<gene>
    <name evidence="6" type="ORF">CL6EHI_151540</name>
</gene>
<dbReference type="GO" id="GO:0003746">
    <property type="term" value="F:translation elongation factor activity"/>
    <property type="evidence" value="ECO:0007669"/>
    <property type="project" value="UniProtKB-UniRule"/>
</dbReference>
<dbReference type="VEuPathDB" id="AmoebaDB:EHI7A_000240"/>
<dbReference type="VEuPathDB" id="AmoebaDB:EHI_151540"/>
<comment type="caution">
    <text evidence="6">The sequence shown here is derived from an EMBL/GenBank/DDBJ whole genome shotgun (WGS) entry which is preliminary data.</text>
</comment>
<dbReference type="CDD" id="cd04468">
    <property type="entry name" value="S1_eIF5A"/>
    <property type="match status" value="1"/>
</dbReference>
<dbReference type="AlphaFoldDB" id="A0A5K1V256"/>
<dbReference type="SUPFAM" id="SSF50249">
    <property type="entry name" value="Nucleic acid-binding proteins"/>
    <property type="match status" value="1"/>
</dbReference>
<evidence type="ECO:0000256" key="4">
    <source>
        <dbReference type="RuleBase" id="RU362005"/>
    </source>
</evidence>
<evidence type="ECO:0000313" key="7">
    <source>
        <dbReference type="Proteomes" id="UP000078387"/>
    </source>
</evidence>
<dbReference type="SMR" id="A0A5K1V256"/>
<evidence type="ECO:0000256" key="2">
    <source>
        <dbReference type="ARBA" id="ARBA00022917"/>
    </source>
</evidence>
<dbReference type="GO" id="GO:0043022">
    <property type="term" value="F:ribosome binding"/>
    <property type="evidence" value="ECO:0007669"/>
    <property type="project" value="UniProtKB-UniRule"/>
</dbReference>
<dbReference type="Gene3D" id="2.40.50.140">
    <property type="entry name" value="Nucleic acid-binding proteins"/>
    <property type="match status" value="1"/>
</dbReference>
<reference evidence="6 7" key="1">
    <citation type="submission" date="2016-05" db="EMBL/GenBank/DDBJ databases">
        <title>First whole genome sequencing of Entamoeba histolytica HM1:IMSS-clone-6.</title>
        <authorList>
            <person name="Mukherjee Avik.K."/>
            <person name="Izumyama S."/>
            <person name="Nakada-Tsukui K."/>
            <person name="Nozaki T."/>
        </authorList>
    </citation>
    <scope>NUCLEOTIDE SEQUENCE [LARGE SCALE GENOMIC DNA]</scope>
    <source>
        <strain evidence="6 7">HM1:IMSS clone 6</strain>
    </source>
</reference>
<dbReference type="VEuPathDB" id="AmoebaDB:EHI5A_240310"/>
<comment type="function">
    <text evidence="4">Translation factor that promotes translation elongation and termination, particularly upon ribosome stalling at specific amino acid sequence contexts. Binds between the exit (E) and peptidyl (P) site of the ribosome and promotes rescue of stalled ribosome: specifically required for efficient translation of polyproline-containing peptides as well as other motifs that stall the ribosome. Acts as ribosome quality control (RQC) cofactor by joining the RQC complex to facilitate peptidyl transfer during CAT tailing step.</text>
</comment>
<dbReference type="InterPro" id="IPR001884">
    <property type="entry name" value="IF5A-like"/>
</dbReference>
<dbReference type="InterPro" id="IPR012340">
    <property type="entry name" value="NA-bd_OB-fold"/>
</dbReference>
<dbReference type="VEuPathDB" id="AmoebaDB:KM1_321720"/>
<dbReference type="EMBL" id="BDEQ01000001">
    <property type="protein sequence ID" value="GAT91401.1"/>
    <property type="molecule type" value="Genomic_DNA"/>
</dbReference>
<dbReference type="Pfam" id="PF01287">
    <property type="entry name" value="eIF-5a"/>
    <property type="match status" value="1"/>
</dbReference>
<dbReference type="OMA" id="AKCHFTA"/>
<feature type="domain" description="Translation initiation factor 5A C-terminal" evidence="5">
    <location>
        <begin position="95"/>
        <end position="161"/>
    </location>
</feature>
<dbReference type="Pfam" id="PF21485">
    <property type="entry name" value="IF5A-like_N"/>
    <property type="match status" value="1"/>
</dbReference>
<keyword evidence="2 4" id="KW-0648">Protein biosynthesis</keyword>
<comment type="PTM">
    <text evidence="4">eIF-5A seems to be the only eukaryotic protein to have a hypusine residue which is a post-translational modification of a lysine by the addition of a butylamino group.</text>
</comment>
<dbReference type="NCBIfam" id="TIGR00037">
    <property type="entry name" value="eIF_5A"/>
    <property type="match status" value="1"/>
</dbReference>
<dbReference type="GO" id="GO:0045905">
    <property type="term" value="P:positive regulation of translational termination"/>
    <property type="evidence" value="ECO:0007669"/>
    <property type="project" value="UniProtKB-UniRule"/>
</dbReference>
<name>A0A5K1V256_ENTHI</name>
<dbReference type="InterPro" id="IPR014722">
    <property type="entry name" value="Rib_uL2_dom2"/>
</dbReference>
<evidence type="ECO:0000256" key="1">
    <source>
        <dbReference type="ARBA" id="ARBA00006016"/>
    </source>
</evidence>
<sequence>MRNVGYSLQTLETMEYNEDYQMNNHTIHTIPTKAGSLKVGGFVVIGTFPCKITEFNKTKDGKHGHAKVTLTGIDVFTGKKYTDCCPAHSNVDVPVIKRVEYSLQDIDDGYLTLLDEDGTVRSDIKLPKNELGKEIEHEFNEKSLICIIQVFGDQEMVVGYKEDKD</sequence>
<dbReference type="FunFam" id="2.40.50.140:FF:000034">
    <property type="entry name" value="Eukaryotic translation initiation factor 5A"/>
    <property type="match status" value="1"/>
</dbReference>
<dbReference type="GO" id="GO:0003743">
    <property type="term" value="F:translation initiation factor activity"/>
    <property type="evidence" value="ECO:0007669"/>
    <property type="project" value="UniProtKB-KW"/>
</dbReference>
<accession>A0A5K1V256</accession>
<dbReference type="Gene3D" id="2.30.30.30">
    <property type="match status" value="1"/>
</dbReference>
<dbReference type="SUPFAM" id="SSF50104">
    <property type="entry name" value="Translation proteins SH3-like domain"/>
    <property type="match status" value="1"/>
</dbReference>
<keyword evidence="3 4" id="KW-0385">Hypusine</keyword>
<dbReference type="SMART" id="SM01376">
    <property type="entry name" value="eIF-5a"/>
    <property type="match status" value="1"/>
</dbReference>
<dbReference type="InterPro" id="IPR020189">
    <property type="entry name" value="IF5A_C"/>
</dbReference>
<evidence type="ECO:0000256" key="3">
    <source>
        <dbReference type="ARBA" id="ARBA00023071"/>
    </source>
</evidence>
<dbReference type="InterPro" id="IPR048670">
    <property type="entry name" value="IF5A-like_N"/>
</dbReference>
<evidence type="ECO:0000259" key="5">
    <source>
        <dbReference type="SMART" id="SM01376"/>
    </source>
</evidence>
<organism evidence="6 7">
    <name type="scientific">Entamoeba histolytica</name>
    <dbReference type="NCBI Taxonomy" id="5759"/>
    <lineage>
        <taxon>Eukaryota</taxon>
        <taxon>Amoebozoa</taxon>
        <taxon>Evosea</taxon>
        <taxon>Archamoebae</taxon>
        <taxon>Mastigamoebida</taxon>
        <taxon>Entamoebidae</taxon>
        <taxon>Entamoeba</taxon>
    </lineage>
</organism>
<dbReference type="InterPro" id="IPR008991">
    <property type="entry name" value="Translation_prot_SH3-like_sf"/>
</dbReference>
<keyword evidence="6" id="KW-0396">Initiation factor</keyword>
<proteinExistence type="inferred from homology"/>
<dbReference type="Proteomes" id="UP000078387">
    <property type="component" value="Unassembled WGS sequence"/>
</dbReference>
<evidence type="ECO:0000313" key="6">
    <source>
        <dbReference type="EMBL" id="GAT91401.1"/>
    </source>
</evidence>
<dbReference type="GO" id="GO:0003723">
    <property type="term" value="F:RNA binding"/>
    <property type="evidence" value="ECO:0007669"/>
    <property type="project" value="InterPro"/>
</dbReference>
<protein>
    <recommendedName>
        <fullName evidence="4">Eukaryotic translation initiation factor 5A</fullName>
        <shortName evidence="4">eIF-5A</shortName>
    </recommendedName>
</protein>
<comment type="similarity">
    <text evidence="1 4">Belongs to the eIF-5A family.</text>
</comment>